<feature type="domain" description="HMG box" evidence="5">
    <location>
        <begin position="94"/>
        <end position="163"/>
    </location>
</feature>
<dbReference type="EMBL" id="RWJN01000122">
    <property type="protein sequence ID" value="TCD66770.1"/>
    <property type="molecule type" value="Genomic_DNA"/>
</dbReference>
<evidence type="ECO:0000256" key="3">
    <source>
        <dbReference type="PROSITE-ProRule" id="PRU00267"/>
    </source>
</evidence>
<feature type="compositionally biased region" description="Low complexity" evidence="4">
    <location>
        <begin position="349"/>
        <end position="375"/>
    </location>
</feature>
<keyword evidence="3" id="KW-0539">Nucleus</keyword>
<dbReference type="InterPro" id="IPR009071">
    <property type="entry name" value="HMG_box_dom"/>
</dbReference>
<dbReference type="GO" id="GO:0001228">
    <property type="term" value="F:DNA-binding transcription activator activity, RNA polymerase II-specific"/>
    <property type="evidence" value="ECO:0007669"/>
    <property type="project" value="TreeGrafter"/>
</dbReference>
<proteinExistence type="predicted"/>
<evidence type="ECO:0000259" key="5">
    <source>
        <dbReference type="PROSITE" id="PS50118"/>
    </source>
</evidence>
<dbReference type="Pfam" id="PF00505">
    <property type="entry name" value="HMG_box"/>
    <property type="match status" value="1"/>
</dbReference>
<dbReference type="OrthoDB" id="6247875at2759"/>
<feature type="compositionally biased region" description="Polar residues" evidence="4">
    <location>
        <begin position="82"/>
        <end position="91"/>
    </location>
</feature>
<dbReference type="SUPFAM" id="SSF47095">
    <property type="entry name" value="HMG-box"/>
    <property type="match status" value="1"/>
</dbReference>
<dbReference type="GO" id="GO:0000978">
    <property type="term" value="F:RNA polymerase II cis-regulatory region sequence-specific DNA binding"/>
    <property type="evidence" value="ECO:0007669"/>
    <property type="project" value="TreeGrafter"/>
</dbReference>
<accession>A0A4R0REU6</accession>
<keyword evidence="7" id="KW-1185">Reference proteome</keyword>
<dbReference type="Proteomes" id="UP000292702">
    <property type="component" value="Unassembled WGS sequence"/>
</dbReference>
<dbReference type="PANTHER" id="PTHR10270:SF161">
    <property type="entry name" value="SEX-DETERMINING REGION Y PROTEIN"/>
    <property type="match status" value="1"/>
</dbReference>
<evidence type="ECO:0000313" key="7">
    <source>
        <dbReference type="Proteomes" id="UP000292702"/>
    </source>
</evidence>
<dbReference type="GO" id="GO:0030154">
    <property type="term" value="P:cell differentiation"/>
    <property type="evidence" value="ECO:0007669"/>
    <property type="project" value="TreeGrafter"/>
</dbReference>
<evidence type="ECO:0000256" key="2">
    <source>
        <dbReference type="ARBA" id="ARBA00023163"/>
    </source>
</evidence>
<dbReference type="InterPro" id="IPR050140">
    <property type="entry name" value="SRY-related_HMG-box_TF-like"/>
</dbReference>
<name>A0A4R0REU6_9APHY</name>
<reference evidence="6 7" key="1">
    <citation type="submission" date="2018-11" db="EMBL/GenBank/DDBJ databases">
        <title>Genome assembly of Steccherinum ochraceum LE-BIN_3174, the white-rot fungus of the Steccherinaceae family (The Residual Polyporoid clade, Polyporales, Basidiomycota).</title>
        <authorList>
            <person name="Fedorova T.V."/>
            <person name="Glazunova O.A."/>
            <person name="Landesman E.O."/>
            <person name="Moiseenko K.V."/>
            <person name="Psurtseva N.V."/>
            <person name="Savinova O.S."/>
            <person name="Shakhova N.V."/>
            <person name="Tyazhelova T.V."/>
            <person name="Vasina D.V."/>
        </authorList>
    </citation>
    <scope>NUCLEOTIDE SEQUENCE [LARGE SCALE GENOMIC DNA]</scope>
    <source>
        <strain evidence="6 7">LE-BIN_3174</strain>
    </source>
</reference>
<feature type="DNA-binding region" description="HMG box" evidence="3">
    <location>
        <begin position="94"/>
        <end position="163"/>
    </location>
</feature>
<comment type="caution">
    <text evidence="6">The sequence shown here is derived from an EMBL/GenBank/DDBJ whole genome shotgun (WGS) entry which is preliminary data.</text>
</comment>
<dbReference type="GO" id="GO:0005634">
    <property type="term" value="C:nucleus"/>
    <property type="evidence" value="ECO:0007669"/>
    <property type="project" value="UniProtKB-UniRule"/>
</dbReference>
<dbReference type="Gene3D" id="1.10.30.10">
    <property type="entry name" value="High mobility group box domain"/>
    <property type="match status" value="1"/>
</dbReference>
<feature type="region of interest" description="Disordered" evidence="4">
    <location>
        <begin position="169"/>
        <end position="203"/>
    </location>
</feature>
<feature type="compositionally biased region" description="Basic residues" evidence="4">
    <location>
        <begin position="232"/>
        <end position="248"/>
    </location>
</feature>
<dbReference type="PROSITE" id="PS50118">
    <property type="entry name" value="HMG_BOX_2"/>
    <property type="match status" value="1"/>
</dbReference>
<feature type="region of interest" description="Disordered" evidence="4">
    <location>
        <begin position="349"/>
        <end position="404"/>
    </location>
</feature>
<dbReference type="InterPro" id="IPR036910">
    <property type="entry name" value="HMG_box_dom_sf"/>
</dbReference>
<dbReference type="AlphaFoldDB" id="A0A4R0REU6"/>
<dbReference type="STRING" id="92696.A0A4R0REU6"/>
<dbReference type="PANTHER" id="PTHR10270">
    <property type="entry name" value="SOX TRANSCRIPTION FACTOR"/>
    <property type="match status" value="1"/>
</dbReference>
<protein>
    <recommendedName>
        <fullName evidence="5">HMG box domain-containing protein</fullName>
    </recommendedName>
</protein>
<evidence type="ECO:0000256" key="1">
    <source>
        <dbReference type="ARBA" id="ARBA00023125"/>
    </source>
</evidence>
<dbReference type="SMART" id="SM00398">
    <property type="entry name" value="HMG"/>
    <property type="match status" value="1"/>
</dbReference>
<sequence length="435" mass="48956">MPAIRNVYARRSRRLCHLPPRTNLGRAEYEWQDHQVLLIASQSTSLHPFFAAVDHHAQPFDTPPPYPTPEQTGEVHTPESPSPQLQSSDNQARIKRPPNAFLCYRSHFWATIKDREGVERDHRNISRLAGQSWKRLSPAERLPFRLQAEECKREHAKLYPNYKYAPGIRKEKVSKRKSSRASGRDTKRCKREPDSPVPLSGSSAVASAVTCAVKEEPVQHAIPSLDEVASRPAKRRSHKSSRKSRKPAYKPSPPPSTPFLEVTSHDHVPEFTFPPAPTEEEPTSDAADCGGFVFTSDIPHLDLNCPKPEEEIPYASDEERDRFGYPGATVMTSPSVMSRYNASQLNYSYDSSPSYDSPSSYDSSPSLASSSSSHLDSPRFINPWFPGDVEDDETADAAKRSMYENESIAPHEPCVYTGGDDFFDIWNEYPSDFSF</sequence>
<evidence type="ECO:0000313" key="6">
    <source>
        <dbReference type="EMBL" id="TCD66770.1"/>
    </source>
</evidence>
<feature type="region of interest" description="Disordered" evidence="4">
    <location>
        <begin position="57"/>
        <end position="93"/>
    </location>
</feature>
<keyword evidence="2" id="KW-0804">Transcription</keyword>
<organism evidence="6 7">
    <name type="scientific">Steccherinum ochraceum</name>
    <dbReference type="NCBI Taxonomy" id="92696"/>
    <lineage>
        <taxon>Eukaryota</taxon>
        <taxon>Fungi</taxon>
        <taxon>Dikarya</taxon>
        <taxon>Basidiomycota</taxon>
        <taxon>Agaricomycotina</taxon>
        <taxon>Agaricomycetes</taxon>
        <taxon>Polyporales</taxon>
        <taxon>Steccherinaceae</taxon>
        <taxon>Steccherinum</taxon>
    </lineage>
</organism>
<gene>
    <name evidence="6" type="ORF">EIP91_000961</name>
</gene>
<dbReference type="CDD" id="cd01389">
    <property type="entry name" value="HMG-box_ROX1-like"/>
    <property type="match status" value="1"/>
</dbReference>
<evidence type="ECO:0000256" key="4">
    <source>
        <dbReference type="SAM" id="MobiDB-lite"/>
    </source>
</evidence>
<feature type="compositionally biased region" description="Basic and acidic residues" evidence="4">
    <location>
        <begin position="182"/>
        <end position="194"/>
    </location>
</feature>
<feature type="region of interest" description="Disordered" evidence="4">
    <location>
        <begin position="222"/>
        <end position="291"/>
    </location>
</feature>
<keyword evidence="1 3" id="KW-0238">DNA-binding</keyword>